<dbReference type="AlphaFoldDB" id="A0AAD7XGU6"/>
<keyword evidence="1" id="KW-0732">Signal</keyword>
<dbReference type="EMBL" id="JAPEVG010000005">
    <property type="protein sequence ID" value="KAJ8501714.1"/>
    <property type="molecule type" value="Genomic_DNA"/>
</dbReference>
<feature type="signal peptide" evidence="1">
    <location>
        <begin position="1"/>
        <end position="29"/>
    </location>
</feature>
<evidence type="ECO:0000313" key="2">
    <source>
        <dbReference type="EMBL" id="KAJ8501714.1"/>
    </source>
</evidence>
<proteinExistence type="predicted"/>
<dbReference type="Proteomes" id="UP001215151">
    <property type="component" value="Unassembled WGS sequence"/>
</dbReference>
<protein>
    <submittedName>
        <fullName evidence="2">Uncharacterized protein</fullName>
    </submittedName>
</protein>
<organism evidence="2 3">
    <name type="scientific">Trametes cubensis</name>
    <dbReference type="NCBI Taxonomy" id="1111947"/>
    <lineage>
        <taxon>Eukaryota</taxon>
        <taxon>Fungi</taxon>
        <taxon>Dikarya</taxon>
        <taxon>Basidiomycota</taxon>
        <taxon>Agaricomycotina</taxon>
        <taxon>Agaricomycetes</taxon>
        <taxon>Polyporales</taxon>
        <taxon>Polyporaceae</taxon>
        <taxon>Trametes</taxon>
    </lineage>
</organism>
<comment type="caution">
    <text evidence="2">The sequence shown here is derived from an EMBL/GenBank/DDBJ whole genome shotgun (WGS) entry which is preliminary data.</text>
</comment>
<evidence type="ECO:0000313" key="3">
    <source>
        <dbReference type="Proteomes" id="UP001215151"/>
    </source>
</evidence>
<sequence>MSSQTSGVLAKFLVVLFVLVGVFFQLAAAMPVEMEKRDVYVPPILYPHAGTVWYKGQRHNVTWDVSDPPVNITNKLGRVMLRKGDLTSPLILADGFDILLGRIEVTVPWVVEGSDYSLVLFGDSGNFSPQFSILQ</sequence>
<name>A0AAD7XGU6_9APHY</name>
<feature type="chain" id="PRO_5042080371" evidence="1">
    <location>
        <begin position="30"/>
        <end position="135"/>
    </location>
</feature>
<reference evidence="2" key="1">
    <citation type="submission" date="2022-11" db="EMBL/GenBank/DDBJ databases">
        <title>Genome Sequence of Cubamyces cubensis.</title>
        <authorList>
            <person name="Buettner E."/>
        </authorList>
    </citation>
    <scope>NUCLEOTIDE SEQUENCE</scope>
    <source>
        <strain evidence="2">MPL-01</strain>
    </source>
</reference>
<keyword evidence="3" id="KW-1185">Reference proteome</keyword>
<evidence type="ECO:0000256" key="1">
    <source>
        <dbReference type="SAM" id="SignalP"/>
    </source>
</evidence>
<accession>A0AAD7XGU6</accession>
<gene>
    <name evidence="2" type="ORF">ONZ51_g482</name>
</gene>